<dbReference type="RefSeq" id="WP_344197210.1">
    <property type="nucleotide sequence ID" value="NZ_BAAAME010000002.1"/>
</dbReference>
<evidence type="ECO:0000313" key="1">
    <source>
        <dbReference type="EMBL" id="GAA1726594.1"/>
    </source>
</evidence>
<protein>
    <submittedName>
        <fullName evidence="1">Uncharacterized protein</fullName>
    </submittedName>
</protein>
<accession>A0ABN2JGV4</accession>
<dbReference type="Proteomes" id="UP001501057">
    <property type="component" value="Unassembled WGS sequence"/>
</dbReference>
<dbReference type="SUPFAM" id="SSF56281">
    <property type="entry name" value="Metallo-hydrolase/oxidoreductase"/>
    <property type="match status" value="1"/>
</dbReference>
<organism evidence="1 2">
    <name type="scientific">Aeromicrobium alkaliterrae</name>
    <dbReference type="NCBI Taxonomy" id="302168"/>
    <lineage>
        <taxon>Bacteria</taxon>
        <taxon>Bacillati</taxon>
        <taxon>Actinomycetota</taxon>
        <taxon>Actinomycetes</taxon>
        <taxon>Propionibacteriales</taxon>
        <taxon>Nocardioidaceae</taxon>
        <taxon>Aeromicrobium</taxon>
    </lineage>
</organism>
<proteinExistence type="predicted"/>
<gene>
    <name evidence="1" type="ORF">GCM10009710_04090</name>
</gene>
<name>A0ABN2JGV4_9ACTN</name>
<reference evidence="1 2" key="1">
    <citation type="journal article" date="2019" name="Int. J. Syst. Evol. Microbiol.">
        <title>The Global Catalogue of Microorganisms (GCM) 10K type strain sequencing project: providing services to taxonomists for standard genome sequencing and annotation.</title>
        <authorList>
            <consortium name="The Broad Institute Genomics Platform"/>
            <consortium name="The Broad Institute Genome Sequencing Center for Infectious Disease"/>
            <person name="Wu L."/>
            <person name="Ma J."/>
        </authorList>
    </citation>
    <scope>NUCLEOTIDE SEQUENCE [LARGE SCALE GENOMIC DNA]</scope>
    <source>
        <strain evidence="1 2">JCM 13518</strain>
    </source>
</reference>
<sequence>MRTIVRTDDTIVVEGHDRSLTYRPRRVTLSDGSWVAHESRGGFMSSVWAVDLGDRFVEVVHLGGGPLGGELVVVVPDVDTVLLGDLAVAPADGVVPASWPPAVDLAIGLTRPTSTIYSSAGLIAREDLEDLHQHLLGLLHAGGTHE</sequence>
<dbReference type="InterPro" id="IPR036866">
    <property type="entry name" value="RibonucZ/Hydroxyglut_hydro"/>
</dbReference>
<keyword evidence="2" id="KW-1185">Reference proteome</keyword>
<comment type="caution">
    <text evidence="1">The sequence shown here is derived from an EMBL/GenBank/DDBJ whole genome shotgun (WGS) entry which is preliminary data.</text>
</comment>
<dbReference type="EMBL" id="BAAAME010000002">
    <property type="protein sequence ID" value="GAA1726594.1"/>
    <property type="molecule type" value="Genomic_DNA"/>
</dbReference>
<evidence type="ECO:0000313" key="2">
    <source>
        <dbReference type="Proteomes" id="UP001501057"/>
    </source>
</evidence>